<dbReference type="AlphaFoldDB" id="A0AAV5WZW8"/>
<feature type="region of interest" description="Disordered" evidence="1">
    <location>
        <begin position="67"/>
        <end position="88"/>
    </location>
</feature>
<dbReference type="Proteomes" id="UP001432322">
    <property type="component" value="Unassembled WGS sequence"/>
</dbReference>
<feature type="non-terminal residue" evidence="2">
    <location>
        <position position="1"/>
    </location>
</feature>
<evidence type="ECO:0000256" key="1">
    <source>
        <dbReference type="SAM" id="MobiDB-lite"/>
    </source>
</evidence>
<evidence type="ECO:0000313" key="2">
    <source>
        <dbReference type="EMBL" id="GMT36572.1"/>
    </source>
</evidence>
<organism evidence="2 3">
    <name type="scientific">Pristionchus fissidentatus</name>
    <dbReference type="NCBI Taxonomy" id="1538716"/>
    <lineage>
        <taxon>Eukaryota</taxon>
        <taxon>Metazoa</taxon>
        <taxon>Ecdysozoa</taxon>
        <taxon>Nematoda</taxon>
        <taxon>Chromadorea</taxon>
        <taxon>Rhabditida</taxon>
        <taxon>Rhabditina</taxon>
        <taxon>Diplogasteromorpha</taxon>
        <taxon>Diplogasteroidea</taxon>
        <taxon>Neodiplogasteridae</taxon>
        <taxon>Pristionchus</taxon>
    </lineage>
</organism>
<accession>A0AAV5WZW8</accession>
<name>A0AAV5WZW8_9BILA</name>
<keyword evidence="3" id="KW-1185">Reference proteome</keyword>
<comment type="caution">
    <text evidence="2">The sequence shown here is derived from an EMBL/GenBank/DDBJ whole genome shotgun (WGS) entry which is preliminary data.</text>
</comment>
<reference evidence="2" key="1">
    <citation type="submission" date="2023-10" db="EMBL/GenBank/DDBJ databases">
        <title>Genome assembly of Pristionchus species.</title>
        <authorList>
            <person name="Yoshida K."/>
            <person name="Sommer R.J."/>
        </authorList>
    </citation>
    <scope>NUCLEOTIDE SEQUENCE</scope>
    <source>
        <strain evidence="2">RS5133</strain>
    </source>
</reference>
<feature type="non-terminal residue" evidence="2">
    <location>
        <position position="104"/>
    </location>
</feature>
<gene>
    <name evidence="2" type="ORF">PFISCL1PPCAC_27869</name>
</gene>
<evidence type="ECO:0000313" key="3">
    <source>
        <dbReference type="Proteomes" id="UP001432322"/>
    </source>
</evidence>
<dbReference type="EMBL" id="BTSY01000007">
    <property type="protein sequence ID" value="GMT36572.1"/>
    <property type="molecule type" value="Genomic_DNA"/>
</dbReference>
<protein>
    <submittedName>
        <fullName evidence="2">Uncharacterized protein</fullName>
    </submittedName>
</protein>
<sequence length="104" mass="12162">GRLRDEIVHALGNFILENCEVQWNPTPDEYRGCIDRFLKPFSESFVCLKYYGAFDAWLPKYIRKLRSQPSPPTKSMPPAKKRKQDSHVQNMLNSAKVYRSDVIE</sequence>
<proteinExistence type="predicted"/>